<evidence type="ECO:0000313" key="1">
    <source>
        <dbReference type="EMBL" id="VBB44452.1"/>
    </source>
</evidence>
<proteinExistence type="predicted"/>
<dbReference type="AlphaFoldDB" id="A0A653A9X4"/>
<dbReference type="EMBL" id="UPXX01000027">
    <property type="protein sequence ID" value="VBB44452.1"/>
    <property type="molecule type" value="Genomic_DNA"/>
</dbReference>
<accession>A0A653A9X4</accession>
<gene>
    <name evidence="1" type="ORF">TRIP_B330558</name>
</gene>
<name>A0A653A9X4_UNCDX</name>
<reference evidence="1" key="1">
    <citation type="submission" date="2018-07" db="EMBL/GenBank/DDBJ databases">
        <authorList>
            <consortium name="Genoscope - CEA"/>
            <person name="William W."/>
        </authorList>
    </citation>
    <scope>NUCLEOTIDE SEQUENCE</scope>
    <source>
        <strain evidence="1">IK1</strain>
    </source>
</reference>
<protein>
    <submittedName>
        <fullName evidence="1">Uncharacterized protein</fullName>
    </submittedName>
</protein>
<sequence length="71" mass="8100">MLCEHWDWRHPNEQLKGMACCALLLKLEEKKLVNLPPPLATRLMGSPVRLFDAATATTPRRFTERSPSLVL</sequence>
<organism evidence="1">
    <name type="scientific">Uncultured Desulfatiglans sp</name>
    <dbReference type="NCBI Taxonomy" id="1748965"/>
    <lineage>
        <taxon>Bacteria</taxon>
        <taxon>Pseudomonadati</taxon>
        <taxon>Thermodesulfobacteriota</taxon>
        <taxon>Desulfobacteria</taxon>
        <taxon>Desulfatiglandales</taxon>
        <taxon>Desulfatiglandaceae</taxon>
        <taxon>Desulfatiglans</taxon>
        <taxon>environmental samples</taxon>
    </lineage>
</organism>